<dbReference type="InterPro" id="IPR025785">
    <property type="entry name" value="SETD3"/>
</dbReference>
<comment type="catalytic activity">
    <reaction evidence="7">
        <text>L-histidyl-[protein] + S-adenosyl-L-methionine = N(tele)-methyl-L-histidyl-[protein] + S-adenosyl-L-homocysteine + H(+)</text>
        <dbReference type="Rhea" id="RHEA:19369"/>
        <dbReference type="Rhea" id="RHEA-COMP:9745"/>
        <dbReference type="Rhea" id="RHEA-COMP:11600"/>
        <dbReference type="ChEBI" id="CHEBI:15378"/>
        <dbReference type="ChEBI" id="CHEBI:16367"/>
        <dbReference type="ChEBI" id="CHEBI:29979"/>
        <dbReference type="ChEBI" id="CHEBI:57856"/>
        <dbReference type="ChEBI" id="CHEBI:59789"/>
        <dbReference type="EC" id="2.1.1.85"/>
    </reaction>
</comment>
<dbReference type="PANTHER" id="PTHR13271">
    <property type="entry name" value="UNCHARACTERIZED PUTATIVE METHYLTRANSFERASE"/>
    <property type="match status" value="1"/>
</dbReference>
<dbReference type="CDD" id="cd19176">
    <property type="entry name" value="SET_SETD3"/>
    <property type="match status" value="1"/>
</dbReference>
<gene>
    <name evidence="9" type="primary">LOC106121762</name>
</gene>
<keyword evidence="4 7" id="KW-0808">Transferase</keyword>
<dbReference type="InterPro" id="IPR001214">
    <property type="entry name" value="SET_dom"/>
</dbReference>
<dbReference type="GO" id="GO:0005737">
    <property type="term" value="C:cytoplasm"/>
    <property type="evidence" value="ECO:0007669"/>
    <property type="project" value="UniProtKB-SubCell"/>
</dbReference>
<feature type="domain" description="SET" evidence="8">
    <location>
        <begin position="103"/>
        <end position="321"/>
    </location>
</feature>
<comment type="similarity">
    <text evidence="7">Belongs to the class V-like SAM-binding methyltransferase superfamily. SETD3 actin-histidine methyltransferase family.</text>
</comment>
<evidence type="ECO:0000256" key="3">
    <source>
        <dbReference type="ARBA" id="ARBA00022603"/>
    </source>
</evidence>
<organism evidence="9">
    <name type="scientific">Papilio xuthus</name>
    <name type="common">Asian swallowtail butterfly</name>
    <dbReference type="NCBI Taxonomy" id="66420"/>
    <lineage>
        <taxon>Eukaryota</taxon>
        <taxon>Metazoa</taxon>
        <taxon>Ecdysozoa</taxon>
        <taxon>Arthropoda</taxon>
        <taxon>Hexapoda</taxon>
        <taxon>Insecta</taxon>
        <taxon>Pterygota</taxon>
        <taxon>Neoptera</taxon>
        <taxon>Endopterygota</taxon>
        <taxon>Lepidoptera</taxon>
        <taxon>Glossata</taxon>
        <taxon>Ditrysia</taxon>
        <taxon>Papilionoidea</taxon>
        <taxon>Papilionidae</taxon>
        <taxon>Papilioninae</taxon>
        <taxon>Papilio</taxon>
    </lineage>
</organism>
<dbReference type="InterPro" id="IPR015353">
    <property type="entry name" value="Rubisco_LSMT_subst-bd"/>
</dbReference>
<sequence>MGRKLQAKHISKKRNVGKETNKFHLQKRKELTVLIDKVLKLTSVFRTTGNTLKSWDHHLEIDAIVKEIIGIENELYPKDAQIERKEKLDKYLIWLRDNGAQFEGVEISEFEGYDMGLKATKDFPEDSLILTVPGKLMLTEKNAIESELNSFINVDPILMNMSNISLALYLLLERSKPESFWKPYIDVLPDKYNTILYFTAEELAQLKPSPVLEASLKLYRSITRQYAYFYNKIHTGNIPVLKSLRDVFTFDNYRWAASTVMTRQNNIQLAEGTTTAFIPLWDMCNHEQGKITTDFSKERDRSECYALRDFKAGEQIFIFYGARPNCDLFLHNGFVYPDNPSDSLSLALGISSGDAARDTRLALLTKLGLARLTYFHLYSGDSPVSAELLAFIRIFNMNQEELSKWSNDGLPGDLVSSDPTSSEAVGADLEKRSYTYLLTRCKLIRASYKKDPEETAPDTPHRRNIKLLKQCEVQILDGAIKYLENILEKMSAK</sequence>
<dbReference type="InterPro" id="IPR050600">
    <property type="entry name" value="SETD3_SETD6_MTase"/>
</dbReference>
<dbReference type="EC" id="2.1.1.85" evidence="7"/>
<dbReference type="GO" id="GO:0003779">
    <property type="term" value="F:actin binding"/>
    <property type="evidence" value="ECO:0007669"/>
    <property type="project" value="UniProtKB-KW"/>
</dbReference>
<name>A0AAJ6ZIB3_PAPXU</name>
<evidence type="ECO:0000256" key="2">
    <source>
        <dbReference type="ARBA" id="ARBA00022490"/>
    </source>
</evidence>
<dbReference type="GeneID" id="106121762"/>
<keyword evidence="2" id="KW-0963">Cytoplasm</keyword>
<evidence type="ECO:0000256" key="7">
    <source>
        <dbReference type="PROSITE-ProRule" id="PRU00898"/>
    </source>
</evidence>
<dbReference type="Pfam" id="PF00856">
    <property type="entry name" value="SET"/>
    <property type="match status" value="1"/>
</dbReference>
<keyword evidence="6" id="KW-0009">Actin-binding</keyword>
<dbReference type="GO" id="GO:0032259">
    <property type="term" value="P:methylation"/>
    <property type="evidence" value="ECO:0007669"/>
    <property type="project" value="UniProtKB-KW"/>
</dbReference>
<accession>A0AAJ6ZIB3</accession>
<reference evidence="9" key="1">
    <citation type="submission" date="2025-08" db="UniProtKB">
        <authorList>
            <consortium name="RefSeq"/>
        </authorList>
    </citation>
    <scope>IDENTIFICATION</scope>
</reference>
<evidence type="ECO:0000313" key="9">
    <source>
        <dbReference type="RefSeq" id="XP_013173018.1"/>
    </source>
</evidence>
<dbReference type="AlphaFoldDB" id="A0AAJ6ZIB3"/>
<dbReference type="InterPro" id="IPR044428">
    <property type="entry name" value="SETD3_SET"/>
</dbReference>
<evidence type="ECO:0000256" key="1">
    <source>
        <dbReference type="ARBA" id="ARBA00004496"/>
    </source>
</evidence>
<dbReference type="SUPFAM" id="SSF82199">
    <property type="entry name" value="SET domain"/>
    <property type="match status" value="1"/>
</dbReference>
<evidence type="ECO:0000256" key="4">
    <source>
        <dbReference type="ARBA" id="ARBA00022679"/>
    </source>
</evidence>
<dbReference type="Gene3D" id="3.90.1410.10">
    <property type="entry name" value="set domain protein methyltransferase, domain 1"/>
    <property type="match status" value="1"/>
</dbReference>
<dbReference type="InterPro" id="IPR036464">
    <property type="entry name" value="Rubisco_LSMT_subst-bd_sf"/>
</dbReference>
<dbReference type="RefSeq" id="XP_013173018.1">
    <property type="nucleotide sequence ID" value="XM_013317564.1"/>
</dbReference>
<dbReference type="GO" id="GO:0016279">
    <property type="term" value="F:protein-lysine N-methyltransferase activity"/>
    <property type="evidence" value="ECO:0007669"/>
    <property type="project" value="TreeGrafter"/>
</dbReference>
<dbReference type="PANTHER" id="PTHR13271:SF47">
    <property type="entry name" value="ACTIN-HISTIDINE N-METHYLTRANSFERASE"/>
    <property type="match status" value="1"/>
</dbReference>
<keyword evidence="5 7" id="KW-0949">S-adenosyl-L-methionine</keyword>
<dbReference type="PROSITE" id="PS50280">
    <property type="entry name" value="SET"/>
    <property type="match status" value="1"/>
</dbReference>
<dbReference type="GO" id="GO:0018064">
    <property type="term" value="F:protein-L-histidine N-tele-methyltransferase activity"/>
    <property type="evidence" value="ECO:0007669"/>
    <property type="project" value="UniProtKB-EC"/>
</dbReference>
<dbReference type="Proteomes" id="UP000694872">
    <property type="component" value="Unplaced"/>
</dbReference>
<dbReference type="SUPFAM" id="SSF81822">
    <property type="entry name" value="RuBisCo LSMT C-terminal, substrate-binding domain"/>
    <property type="match status" value="1"/>
</dbReference>
<evidence type="ECO:0000256" key="6">
    <source>
        <dbReference type="ARBA" id="ARBA00023203"/>
    </source>
</evidence>
<protein>
    <recommendedName>
        <fullName evidence="7">protein-histidine N-methyltransferase</fullName>
        <ecNumber evidence="7">2.1.1.85</ecNumber>
    </recommendedName>
</protein>
<dbReference type="Gene3D" id="3.90.1420.10">
    <property type="entry name" value="Rubisco LSMT, substrate-binding domain"/>
    <property type="match status" value="1"/>
</dbReference>
<proteinExistence type="inferred from homology"/>
<evidence type="ECO:0000256" key="5">
    <source>
        <dbReference type="ARBA" id="ARBA00022691"/>
    </source>
</evidence>
<comment type="subcellular location">
    <subcellularLocation>
        <location evidence="1">Cytoplasm</location>
    </subcellularLocation>
</comment>
<dbReference type="CTD" id="84193"/>
<dbReference type="InterPro" id="IPR046341">
    <property type="entry name" value="SET_dom_sf"/>
</dbReference>
<evidence type="ECO:0000259" key="8">
    <source>
        <dbReference type="PROSITE" id="PS50280"/>
    </source>
</evidence>
<dbReference type="PROSITE" id="PS51565">
    <property type="entry name" value="SAM_MT85_SETD3"/>
    <property type="match status" value="1"/>
</dbReference>
<dbReference type="KEGG" id="pxu:106121762"/>
<dbReference type="Pfam" id="PF09273">
    <property type="entry name" value="Rubis-subs-bind"/>
    <property type="match status" value="1"/>
</dbReference>
<keyword evidence="3 7" id="KW-0489">Methyltransferase</keyword>